<gene>
    <name evidence="2" type="ORF">PJF56_13705</name>
</gene>
<evidence type="ECO:0000313" key="3">
    <source>
        <dbReference type="Proteomes" id="UP001231370"/>
    </source>
</evidence>
<dbReference type="EMBL" id="JAQPOK010000097">
    <property type="protein sequence ID" value="MDJ1179919.1"/>
    <property type="molecule type" value="Genomic_DNA"/>
</dbReference>
<evidence type="ECO:0000256" key="1">
    <source>
        <dbReference type="SAM" id="MobiDB-lite"/>
    </source>
</evidence>
<protein>
    <submittedName>
        <fullName evidence="2">Uncharacterized protein</fullName>
    </submittedName>
</protein>
<feature type="region of interest" description="Disordered" evidence="1">
    <location>
        <begin position="381"/>
        <end position="421"/>
    </location>
</feature>
<proteinExistence type="predicted"/>
<sequence>MMNSTQGFETTINKVVRMPQDGQLCDRVRTLGLNVVNVMWEDTARTAGSVWGPNITDMTLQVRHGNNGQKKELLPVIRHPNFTDKTGDVPLEYVHLKIGNEKGEPLEAIPLKLYLNHLSQYISYPEKYNPQNQPLVTDKDTHVLVSAQACFLPIPQQGKCEFNPVLFNYQSRQDSPAVLAILMTTEGSSATVLDNSSDRAQWGQNVYFNNNGQKTCLTGERLSDYKDNQAQELATRQGLSLEEARSQVTVAEDVNMVMIVQVPLKQKQEDPDGLLFMAAGSCDFMVEERARGITLGESDMEDAVISHGEDEGEHLELGNHKLERDPDYPIRITVQFYKATSNGIIDDEDLVNIHNCIEKAYTSADYIGSLVVGTLEKGNLGMGEARPTQPAPSAEPVLGPPKDFLQVVNPFAPHQKPKAQE</sequence>
<keyword evidence="3" id="KW-1185">Reference proteome</keyword>
<dbReference type="RefSeq" id="WP_283763222.1">
    <property type="nucleotide sequence ID" value="NZ_JAQPOK010000097.1"/>
</dbReference>
<comment type="caution">
    <text evidence="2">The sequence shown here is derived from an EMBL/GenBank/DDBJ whole genome shotgun (WGS) entry which is preliminary data.</text>
</comment>
<organism evidence="2 3">
    <name type="scientific">Roseofilum halophilum BLCC-M91</name>
    <dbReference type="NCBI Taxonomy" id="3022259"/>
    <lineage>
        <taxon>Bacteria</taxon>
        <taxon>Bacillati</taxon>
        <taxon>Cyanobacteriota</taxon>
        <taxon>Cyanophyceae</taxon>
        <taxon>Desertifilales</taxon>
        <taxon>Desertifilaceae</taxon>
        <taxon>Roseofilum</taxon>
        <taxon>Roseofilum halophilum</taxon>
    </lineage>
</organism>
<accession>A0ABT7BL52</accession>
<name>A0ABT7BL52_9CYAN</name>
<dbReference type="Proteomes" id="UP001231370">
    <property type="component" value="Unassembled WGS sequence"/>
</dbReference>
<evidence type="ECO:0000313" key="2">
    <source>
        <dbReference type="EMBL" id="MDJ1179919.1"/>
    </source>
</evidence>
<reference evidence="2 3" key="1">
    <citation type="submission" date="2023-01" db="EMBL/GenBank/DDBJ databases">
        <title>Novel diversity within Roseofilum (Cyanobacteria; Desertifilaceae) from marine benthic mats with descriptions of four novel species.</title>
        <authorList>
            <person name="Wang Y."/>
            <person name="Berthold D.E."/>
            <person name="Hu J."/>
            <person name="Lefler F.W."/>
            <person name="Laughinghouse H.D. IV."/>
        </authorList>
    </citation>
    <scope>NUCLEOTIDE SEQUENCE [LARGE SCALE GENOMIC DNA]</scope>
    <source>
        <strain evidence="2 3">BLCC-M91</strain>
    </source>
</reference>